<keyword evidence="2" id="KW-1185">Reference proteome</keyword>
<accession>A0A9D4MHF7</accession>
<reference evidence="1" key="2">
    <citation type="submission" date="2020-11" db="EMBL/GenBank/DDBJ databases">
        <authorList>
            <person name="McCartney M.A."/>
            <person name="Auch B."/>
            <person name="Kono T."/>
            <person name="Mallez S."/>
            <person name="Becker A."/>
            <person name="Gohl D.M."/>
            <person name="Silverstein K.A.T."/>
            <person name="Koren S."/>
            <person name="Bechman K.B."/>
            <person name="Herman A."/>
            <person name="Abrahante J.E."/>
            <person name="Garbe J."/>
        </authorList>
    </citation>
    <scope>NUCLEOTIDE SEQUENCE</scope>
    <source>
        <strain evidence="1">Duluth1</strain>
        <tissue evidence="1">Whole animal</tissue>
    </source>
</reference>
<dbReference type="AlphaFoldDB" id="A0A9D4MHF7"/>
<dbReference type="Proteomes" id="UP000828390">
    <property type="component" value="Unassembled WGS sequence"/>
</dbReference>
<gene>
    <name evidence="1" type="ORF">DPMN_001265</name>
</gene>
<sequence>MELVHRQYHTWHGTGPPPVSHVAWNWSTASITRSIACLQECDVVNMLADITNRRSFLARLFSEKTRGIVIASSLFAVCCNKTLTLALKSKCFHLQL</sequence>
<evidence type="ECO:0000313" key="1">
    <source>
        <dbReference type="EMBL" id="KAH3877400.1"/>
    </source>
</evidence>
<organism evidence="1 2">
    <name type="scientific">Dreissena polymorpha</name>
    <name type="common">Zebra mussel</name>
    <name type="synonym">Mytilus polymorpha</name>
    <dbReference type="NCBI Taxonomy" id="45954"/>
    <lineage>
        <taxon>Eukaryota</taxon>
        <taxon>Metazoa</taxon>
        <taxon>Spiralia</taxon>
        <taxon>Lophotrochozoa</taxon>
        <taxon>Mollusca</taxon>
        <taxon>Bivalvia</taxon>
        <taxon>Autobranchia</taxon>
        <taxon>Heteroconchia</taxon>
        <taxon>Euheterodonta</taxon>
        <taxon>Imparidentia</taxon>
        <taxon>Neoheterodontei</taxon>
        <taxon>Myida</taxon>
        <taxon>Dreissenoidea</taxon>
        <taxon>Dreissenidae</taxon>
        <taxon>Dreissena</taxon>
    </lineage>
</organism>
<reference evidence="1" key="1">
    <citation type="journal article" date="2019" name="bioRxiv">
        <title>The Genome of the Zebra Mussel, Dreissena polymorpha: A Resource for Invasive Species Research.</title>
        <authorList>
            <person name="McCartney M.A."/>
            <person name="Auch B."/>
            <person name="Kono T."/>
            <person name="Mallez S."/>
            <person name="Zhang Y."/>
            <person name="Obille A."/>
            <person name="Becker A."/>
            <person name="Abrahante J.E."/>
            <person name="Garbe J."/>
            <person name="Badalamenti J.P."/>
            <person name="Herman A."/>
            <person name="Mangelson H."/>
            <person name="Liachko I."/>
            <person name="Sullivan S."/>
            <person name="Sone E.D."/>
            <person name="Koren S."/>
            <person name="Silverstein K.A.T."/>
            <person name="Beckman K.B."/>
            <person name="Gohl D.M."/>
        </authorList>
    </citation>
    <scope>NUCLEOTIDE SEQUENCE</scope>
    <source>
        <strain evidence="1">Duluth1</strain>
        <tissue evidence="1">Whole animal</tissue>
    </source>
</reference>
<protein>
    <submittedName>
        <fullName evidence="1">Uncharacterized protein</fullName>
    </submittedName>
</protein>
<proteinExistence type="predicted"/>
<comment type="caution">
    <text evidence="1">The sequence shown here is derived from an EMBL/GenBank/DDBJ whole genome shotgun (WGS) entry which is preliminary data.</text>
</comment>
<dbReference type="EMBL" id="JAIWYP010000001">
    <property type="protein sequence ID" value="KAH3877400.1"/>
    <property type="molecule type" value="Genomic_DNA"/>
</dbReference>
<evidence type="ECO:0000313" key="2">
    <source>
        <dbReference type="Proteomes" id="UP000828390"/>
    </source>
</evidence>
<name>A0A9D4MHF7_DREPO</name>